<dbReference type="EMBL" id="WTXG01000023">
    <property type="protein sequence ID" value="KAI0299429.1"/>
    <property type="molecule type" value="Genomic_DNA"/>
</dbReference>
<reference evidence="2" key="1">
    <citation type="journal article" date="2022" name="New Phytol.">
        <title>Evolutionary transition to the ectomycorrhizal habit in the genomes of a hyperdiverse lineage of mushroom-forming fungi.</title>
        <authorList>
            <person name="Looney B."/>
            <person name="Miyauchi S."/>
            <person name="Morin E."/>
            <person name="Drula E."/>
            <person name="Courty P.E."/>
            <person name="Kohler A."/>
            <person name="Kuo A."/>
            <person name="LaButti K."/>
            <person name="Pangilinan J."/>
            <person name="Lipzen A."/>
            <person name="Riley R."/>
            <person name="Andreopoulos W."/>
            <person name="He G."/>
            <person name="Johnson J."/>
            <person name="Nolan M."/>
            <person name="Tritt A."/>
            <person name="Barry K.W."/>
            <person name="Grigoriev I.V."/>
            <person name="Nagy L.G."/>
            <person name="Hibbett D."/>
            <person name="Henrissat B."/>
            <person name="Matheny P.B."/>
            <person name="Labbe J."/>
            <person name="Martin F.M."/>
        </authorList>
    </citation>
    <scope>NUCLEOTIDE SEQUENCE</scope>
    <source>
        <strain evidence="2">BPL690</strain>
    </source>
</reference>
<proteinExistence type="predicted"/>
<sequence>MLKLLRRISSSIYPRSDRPWSDDATSNAPTIGRKRRMSDDDDDVQDAGSSRKRRGQLERQDTSDLSELGIKASEADPGVKEVTRGVKEVELEDK</sequence>
<organism evidence="2 3">
    <name type="scientific">Multifurca ochricompacta</name>
    <dbReference type="NCBI Taxonomy" id="376703"/>
    <lineage>
        <taxon>Eukaryota</taxon>
        <taxon>Fungi</taxon>
        <taxon>Dikarya</taxon>
        <taxon>Basidiomycota</taxon>
        <taxon>Agaricomycotina</taxon>
        <taxon>Agaricomycetes</taxon>
        <taxon>Russulales</taxon>
        <taxon>Russulaceae</taxon>
        <taxon>Multifurca</taxon>
    </lineage>
</organism>
<name>A0AAD4M4L2_9AGAM</name>
<comment type="caution">
    <text evidence="2">The sequence shown here is derived from an EMBL/GenBank/DDBJ whole genome shotgun (WGS) entry which is preliminary data.</text>
</comment>
<dbReference type="AlphaFoldDB" id="A0AAD4M4L2"/>
<evidence type="ECO:0000313" key="3">
    <source>
        <dbReference type="Proteomes" id="UP001203297"/>
    </source>
</evidence>
<evidence type="ECO:0000313" key="2">
    <source>
        <dbReference type="EMBL" id="KAI0299429.1"/>
    </source>
</evidence>
<gene>
    <name evidence="2" type="ORF">B0F90DRAFT_1620233</name>
</gene>
<dbReference type="Proteomes" id="UP001203297">
    <property type="component" value="Unassembled WGS sequence"/>
</dbReference>
<feature type="non-terminal residue" evidence="2">
    <location>
        <position position="94"/>
    </location>
</feature>
<feature type="region of interest" description="Disordered" evidence="1">
    <location>
        <begin position="1"/>
        <end position="94"/>
    </location>
</feature>
<feature type="compositionally biased region" description="Basic and acidic residues" evidence="1">
    <location>
        <begin position="73"/>
        <end position="94"/>
    </location>
</feature>
<accession>A0AAD4M4L2</accession>
<evidence type="ECO:0000256" key="1">
    <source>
        <dbReference type="SAM" id="MobiDB-lite"/>
    </source>
</evidence>
<protein>
    <submittedName>
        <fullName evidence="2">Uncharacterized protein</fullName>
    </submittedName>
</protein>
<keyword evidence="3" id="KW-1185">Reference proteome</keyword>